<evidence type="ECO:0000313" key="6">
    <source>
        <dbReference type="Proteomes" id="UP001470230"/>
    </source>
</evidence>
<dbReference type="InterPro" id="IPR000504">
    <property type="entry name" value="RRM_dom"/>
</dbReference>
<dbReference type="Proteomes" id="UP001470230">
    <property type="component" value="Unassembled WGS sequence"/>
</dbReference>
<feature type="domain" description="RRM" evidence="4">
    <location>
        <begin position="21"/>
        <end position="100"/>
    </location>
</feature>
<keyword evidence="6" id="KW-1185">Reference proteome</keyword>
<evidence type="ECO:0000256" key="1">
    <source>
        <dbReference type="ARBA" id="ARBA00022884"/>
    </source>
</evidence>
<organism evidence="5 6">
    <name type="scientific">Tritrichomonas musculus</name>
    <dbReference type="NCBI Taxonomy" id="1915356"/>
    <lineage>
        <taxon>Eukaryota</taxon>
        <taxon>Metamonada</taxon>
        <taxon>Parabasalia</taxon>
        <taxon>Tritrichomonadida</taxon>
        <taxon>Tritrichomonadidae</taxon>
        <taxon>Tritrichomonas</taxon>
    </lineage>
</organism>
<dbReference type="Gene3D" id="3.30.70.330">
    <property type="match status" value="1"/>
</dbReference>
<reference evidence="5 6" key="1">
    <citation type="submission" date="2024-04" db="EMBL/GenBank/DDBJ databases">
        <title>Tritrichomonas musculus Genome.</title>
        <authorList>
            <person name="Alves-Ferreira E."/>
            <person name="Grigg M."/>
            <person name="Lorenzi H."/>
            <person name="Galac M."/>
        </authorList>
    </citation>
    <scope>NUCLEOTIDE SEQUENCE [LARGE SCALE GENOMIC DNA]</scope>
    <source>
        <strain evidence="5 6">EAF2021</strain>
    </source>
</reference>
<dbReference type="Pfam" id="PF00076">
    <property type="entry name" value="RRM_1"/>
    <property type="match status" value="1"/>
</dbReference>
<accession>A0ABR2HGK4</accession>
<evidence type="ECO:0000256" key="3">
    <source>
        <dbReference type="SAM" id="MobiDB-lite"/>
    </source>
</evidence>
<feature type="compositionally biased region" description="Basic and acidic residues" evidence="3">
    <location>
        <begin position="102"/>
        <end position="120"/>
    </location>
</feature>
<feature type="region of interest" description="Disordered" evidence="3">
    <location>
        <begin position="100"/>
        <end position="120"/>
    </location>
</feature>
<dbReference type="InterPro" id="IPR050502">
    <property type="entry name" value="Euk_RNA-bind_prot"/>
</dbReference>
<comment type="caution">
    <text evidence="5">The sequence shown here is derived from an EMBL/GenBank/DDBJ whole genome shotgun (WGS) entry which is preliminary data.</text>
</comment>
<dbReference type="PROSITE" id="PS50102">
    <property type="entry name" value="RRM"/>
    <property type="match status" value="1"/>
</dbReference>
<dbReference type="SMART" id="SM00361">
    <property type="entry name" value="RRM_1"/>
    <property type="match status" value="1"/>
</dbReference>
<feature type="compositionally biased region" description="Basic and acidic residues" evidence="3">
    <location>
        <begin position="173"/>
        <end position="194"/>
    </location>
</feature>
<dbReference type="InterPro" id="IPR012677">
    <property type="entry name" value="Nucleotide-bd_a/b_plait_sf"/>
</dbReference>
<dbReference type="InterPro" id="IPR035979">
    <property type="entry name" value="RBD_domain_sf"/>
</dbReference>
<feature type="region of interest" description="Disordered" evidence="3">
    <location>
        <begin position="136"/>
        <end position="212"/>
    </location>
</feature>
<keyword evidence="1 2" id="KW-0694">RNA-binding</keyword>
<gene>
    <name evidence="5" type="ORF">M9Y10_020186</name>
</gene>
<dbReference type="InterPro" id="IPR003954">
    <property type="entry name" value="RRM_euk-type"/>
</dbReference>
<evidence type="ECO:0000259" key="4">
    <source>
        <dbReference type="PROSITE" id="PS50102"/>
    </source>
</evidence>
<dbReference type="SMART" id="SM00360">
    <property type="entry name" value="RRM"/>
    <property type="match status" value="1"/>
</dbReference>
<dbReference type="CDD" id="cd00590">
    <property type="entry name" value="RRM_SF"/>
    <property type="match status" value="1"/>
</dbReference>
<dbReference type="PANTHER" id="PTHR48025:SF1">
    <property type="entry name" value="RRM DOMAIN-CONTAINING PROTEIN"/>
    <property type="match status" value="1"/>
</dbReference>
<name>A0ABR2HGK4_9EUKA</name>
<evidence type="ECO:0000313" key="5">
    <source>
        <dbReference type="EMBL" id="KAK8846180.1"/>
    </source>
</evidence>
<dbReference type="SUPFAM" id="SSF54928">
    <property type="entry name" value="RNA-binding domain, RBD"/>
    <property type="match status" value="1"/>
</dbReference>
<sequence>MSAATPTEEQPNSPDESLDEITLYVNNLPHNDCTQEEVQKLFEKFGKVVNVTHRHNTKNGSFSGNSFVTFARKEDGEKAIQELNGTEYKGLTLVVQQAKRPYQRDYKRPNEQRRFRDDYDRSPRFVRYRDDRLDRQYAPRYSGGRGYYNPDPYYNDYYPDYDRKPRYSSGYRDYQDYDRRPPRYRRDDVYDSRQSRRSPTNYPRHQRSEEYD</sequence>
<proteinExistence type="predicted"/>
<protein>
    <submittedName>
        <fullName evidence="5">Protein phosphatase PP2A regulatory subunit B</fullName>
    </submittedName>
</protein>
<dbReference type="PANTHER" id="PTHR48025">
    <property type="entry name" value="OS02G0815200 PROTEIN"/>
    <property type="match status" value="1"/>
</dbReference>
<evidence type="ECO:0000256" key="2">
    <source>
        <dbReference type="PROSITE-ProRule" id="PRU00176"/>
    </source>
</evidence>
<dbReference type="EMBL" id="JAPFFF010000029">
    <property type="protein sequence ID" value="KAK8846180.1"/>
    <property type="molecule type" value="Genomic_DNA"/>
</dbReference>
<feature type="compositionally biased region" description="Low complexity" evidence="3">
    <location>
        <begin position="147"/>
        <end position="158"/>
    </location>
</feature>